<keyword evidence="4" id="KW-1185">Reference proteome</keyword>
<keyword evidence="1" id="KW-1133">Transmembrane helix</keyword>
<evidence type="ECO:0000313" key="4">
    <source>
        <dbReference type="Proteomes" id="UP001292571"/>
    </source>
</evidence>
<sequence>MPIRYILKQFFLPPGLFLLLLLAAWWLRRRFPRLAAGCLVLGLGGMWLFSLPVVVEYSARMLETELALNEPQWADLARHAEVVVVLGGGRELADPGWGADQPSLLALERVRFAARLAKASGLPLLTTGGLHYGAPPSEAALMAEVLARDYALPVRWQEGLSRTTWENATHSAELLKAAGIHRVVLVTQAWHMPRSRWSFEQAGLQVVSAPMGFLGTPNGRPAGGWLPEGKAVWQNGLLLNEAVGVLAYRLFYRGPAEQK</sequence>
<feature type="transmembrane region" description="Helical" evidence="1">
    <location>
        <begin position="34"/>
        <end position="55"/>
    </location>
</feature>
<dbReference type="EMBL" id="JAYEET010000055">
    <property type="protein sequence ID" value="MEA1607804.1"/>
    <property type="molecule type" value="Genomic_DNA"/>
</dbReference>
<keyword evidence="1" id="KW-0812">Transmembrane</keyword>
<dbReference type="CDD" id="cd06259">
    <property type="entry name" value="YdcF-like"/>
    <property type="match status" value="1"/>
</dbReference>
<feature type="domain" description="DUF218" evidence="2">
    <location>
        <begin position="82"/>
        <end position="244"/>
    </location>
</feature>
<name>A0ABU5PDN2_9PSED</name>
<gene>
    <name evidence="3" type="ORF">SOP97_18560</name>
</gene>
<dbReference type="Proteomes" id="UP001292571">
    <property type="component" value="Unassembled WGS sequence"/>
</dbReference>
<comment type="caution">
    <text evidence="3">The sequence shown here is derived from an EMBL/GenBank/DDBJ whole genome shotgun (WGS) entry which is preliminary data.</text>
</comment>
<dbReference type="RefSeq" id="WP_274086409.1">
    <property type="nucleotide sequence ID" value="NZ_JAYEET010000055.1"/>
</dbReference>
<accession>A0ABU5PDN2</accession>
<dbReference type="PANTHER" id="PTHR30336">
    <property type="entry name" value="INNER MEMBRANE PROTEIN, PROBABLE PERMEASE"/>
    <property type="match status" value="1"/>
</dbReference>
<dbReference type="Pfam" id="PF02698">
    <property type="entry name" value="DUF218"/>
    <property type="match status" value="1"/>
</dbReference>
<feature type="transmembrane region" description="Helical" evidence="1">
    <location>
        <begin position="6"/>
        <end position="27"/>
    </location>
</feature>
<keyword evidence="1" id="KW-0472">Membrane</keyword>
<protein>
    <submittedName>
        <fullName evidence="3">YdcF family protein</fullName>
    </submittedName>
</protein>
<dbReference type="InterPro" id="IPR014729">
    <property type="entry name" value="Rossmann-like_a/b/a_fold"/>
</dbReference>
<evidence type="ECO:0000256" key="1">
    <source>
        <dbReference type="SAM" id="Phobius"/>
    </source>
</evidence>
<dbReference type="InterPro" id="IPR051599">
    <property type="entry name" value="Cell_Envelope_Assoc"/>
</dbReference>
<organism evidence="3 4">
    <name type="scientific">Pseudomonas spirodelae</name>
    <dbReference type="NCBI Taxonomy" id="3101751"/>
    <lineage>
        <taxon>Bacteria</taxon>
        <taxon>Pseudomonadati</taxon>
        <taxon>Pseudomonadota</taxon>
        <taxon>Gammaproteobacteria</taxon>
        <taxon>Pseudomonadales</taxon>
        <taxon>Pseudomonadaceae</taxon>
        <taxon>Pseudomonas</taxon>
    </lineage>
</organism>
<reference evidence="3 4" key="1">
    <citation type="submission" date="2023-12" db="EMBL/GenBank/DDBJ databases">
        <title>Pseudomonas sp. T5W1.</title>
        <authorList>
            <person name="Maltman C."/>
        </authorList>
    </citation>
    <scope>NUCLEOTIDE SEQUENCE [LARGE SCALE GENOMIC DNA]</scope>
    <source>
        <strain evidence="3 4">T5W1</strain>
    </source>
</reference>
<evidence type="ECO:0000313" key="3">
    <source>
        <dbReference type="EMBL" id="MEA1607804.1"/>
    </source>
</evidence>
<evidence type="ECO:0000259" key="2">
    <source>
        <dbReference type="Pfam" id="PF02698"/>
    </source>
</evidence>
<dbReference type="PANTHER" id="PTHR30336:SF4">
    <property type="entry name" value="ENVELOPE BIOGENESIS FACTOR ELYC"/>
    <property type="match status" value="1"/>
</dbReference>
<proteinExistence type="predicted"/>
<dbReference type="Gene3D" id="3.40.50.620">
    <property type="entry name" value="HUPs"/>
    <property type="match status" value="1"/>
</dbReference>
<dbReference type="InterPro" id="IPR003848">
    <property type="entry name" value="DUF218"/>
</dbReference>